<reference evidence="1 2" key="1">
    <citation type="submission" date="2015-01" db="EMBL/GenBank/DDBJ databases">
        <title>Evolution of Trichinella species and genotypes.</title>
        <authorList>
            <person name="Korhonen P.K."/>
            <person name="Edoardo P."/>
            <person name="Giuseppe L.R."/>
            <person name="Gasser R.B."/>
        </authorList>
    </citation>
    <scope>NUCLEOTIDE SEQUENCE [LARGE SCALE GENOMIC DNA]</scope>
    <source>
        <strain evidence="1">ISS1029</strain>
    </source>
</reference>
<sequence length="41" mass="4639">MVHASLNYHFDQSSQHFSSIDIINSGSFQLSFPIPILLIAY</sequence>
<evidence type="ECO:0000313" key="1">
    <source>
        <dbReference type="EMBL" id="KRY71102.1"/>
    </source>
</evidence>
<organism evidence="1 2">
    <name type="scientific">Trichinella zimbabwensis</name>
    <dbReference type="NCBI Taxonomy" id="268475"/>
    <lineage>
        <taxon>Eukaryota</taxon>
        <taxon>Metazoa</taxon>
        <taxon>Ecdysozoa</taxon>
        <taxon>Nematoda</taxon>
        <taxon>Enoplea</taxon>
        <taxon>Dorylaimia</taxon>
        <taxon>Trichinellida</taxon>
        <taxon>Trichinellidae</taxon>
        <taxon>Trichinella</taxon>
    </lineage>
</organism>
<accession>A0A0V1EBA1</accession>
<keyword evidence="2" id="KW-1185">Reference proteome</keyword>
<dbReference type="Proteomes" id="UP000055024">
    <property type="component" value="Unassembled WGS sequence"/>
</dbReference>
<dbReference type="AlphaFoldDB" id="A0A0V1EBA1"/>
<proteinExistence type="predicted"/>
<gene>
    <name evidence="1" type="ORF">T11_9530</name>
</gene>
<protein>
    <submittedName>
        <fullName evidence="1">Uncharacterized protein</fullName>
    </submittedName>
</protein>
<dbReference type="EMBL" id="JYDP01007351">
    <property type="protein sequence ID" value="KRY71102.1"/>
    <property type="molecule type" value="Genomic_DNA"/>
</dbReference>
<comment type="caution">
    <text evidence="1">The sequence shown here is derived from an EMBL/GenBank/DDBJ whole genome shotgun (WGS) entry which is preliminary data.</text>
</comment>
<feature type="non-terminal residue" evidence="1">
    <location>
        <position position="41"/>
    </location>
</feature>
<evidence type="ECO:0000313" key="2">
    <source>
        <dbReference type="Proteomes" id="UP000055024"/>
    </source>
</evidence>
<name>A0A0V1EBA1_9BILA</name>